<feature type="region of interest" description="Disordered" evidence="7">
    <location>
        <begin position="1176"/>
        <end position="1201"/>
    </location>
</feature>
<keyword evidence="4" id="KW-0256">Endoplasmic reticulum</keyword>
<keyword evidence="16" id="KW-1185">Reference proteome</keyword>
<evidence type="ECO:0000256" key="5">
    <source>
        <dbReference type="ARBA" id="ARBA00022989"/>
    </source>
</evidence>
<evidence type="ECO:0000256" key="7">
    <source>
        <dbReference type="SAM" id="MobiDB-lite"/>
    </source>
</evidence>
<dbReference type="InterPro" id="IPR055074">
    <property type="entry name" value="NOMO1-3_2nd"/>
</dbReference>
<dbReference type="InterPro" id="IPR051417">
    <property type="entry name" value="SDr/BOS_complex"/>
</dbReference>
<keyword evidence="5 8" id="KW-1133">Transmembrane helix</keyword>
<name>A0AAV2BR50_9ARAC</name>
<evidence type="ECO:0000259" key="9">
    <source>
        <dbReference type="Pfam" id="PF22898"/>
    </source>
</evidence>
<feature type="domain" description="NOMO second beta-sandwich" evidence="11">
    <location>
        <begin position="150"/>
        <end position="237"/>
    </location>
</feature>
<dbReference type="InterPro" id="IPR055073">
    <property type="entry name" value="NOMO1-like_9th"/>
</dbReference>
<feature type="domain" description="NOMO fifth transthyretin-like" evidence="14">
    <location>
        <begin position="433"/>
        <end position="518"/>
    </location>
</feature>
<dbReference type="EMBL" id="CAXIEN010000454">
    <property type="protein sequence ID" value="CAL1298094.1"/>
    <property type="molecule type" value="Genomic_DNA"/>
</dbReference>
<evidence type="ECO:0000259" key="12">
    <source>
        <dbReference type="Pfam" id="PF23141"/>
    </source>
</evidence>
<reference evidence="15 16" key="1">
    <citation type="submission" date="2024-04" db="EMBL/GenBank/DDBJ databases">
        <authorList>
            <person name="Rising A."/>
            <person name="Reimegard J."/>
            <person name="Sonavane S."/>
            <person name="Akerstrom W."/>
            <person name="Nylinder S."/>
            <person name="Hedman E."/>
            <person name="Kallberg Y."/>
        </authorList>
    </citation>
    <scope>NUCLEOTIDE SEQUENCE [LARGE SCALE GENOMIC DNA]</scope>
</reference>
<dbReference type="InterPro" id="IPR056191">
    <property type="entry name" value="NOMO_12th"/>
</dbReference>
<evidence type="ECO:0008006" key="17">
    <source>
        <dbReference type="Google" id="ProtNLM"/>
    </source>
</evidence>
<evidence type="ECO:0000256" key="6">
    <source>
        <dbReference type="ARBA" id="ARBA00023136"/>
    </source>
</evidence>
<feature type="non-terminal residue" evidence="15">
    <location>
        <position position="1"/>
    </location>
</feature>
<dbReference type="GO" id="GO:0030246">
    <property type="term" value="F:carbohydrate binding"/>
    <property type="evidence" value="ECO:0007669"/>
    <property type="project" value="InterPro"/>
</dbReference>
<evidence type="ECO:0000256" key="1">
    <source>
        <dbReference type="ARBA" id="ARBA00004115"/>
    </source>
</evidence>
<dbReference type="InterPro" id="IPR013784">
    <property type="entry name" value="Carb-bd-like_fold"/>
</dbReference>
<comment type="subcellular location">
    <subcellularLocation>
        <location evidence="1">Endoplasmic reticulum membrane</location>
        <topology evidence="1">Single-pass type I membrane protein</topology>
    </subcellularLocation>
</comment>
<evidence type="ECO:0000313" key="16">
    <source>
        <dbReference type="Proteomes" id="UP001497382"/>
    </source>
</evidence>
<dbReference type="InterPro" id="IPR055075">
    <property type="entry name" value="NOMO-like_N"/>
</dbReference>
<feature type="domain" description="NOMO second beta-sandwich" evidence="11">
    <location>
        <begin position="525"/>
        <end position="597"/>
    </location>
</feature>
<evidence type="ECO:0000256" key="3">
    <source>
        <dbReference type="ARBA" id="ARBA00022729"/>
    </source>
</evidence>
<accession>A0AAV2BR50</accession>
<dbReference type="Pfam" id="PF23192">
    <property type="entry name" value="NOMO_12th"/>
    <property type="match status" value="1"/>
</dbReference>
<protein>
    <recommendedName>
        <fullName evidence="17">Nodal modulator 2</fullName>
    </recommendedName>
</protein>
<feature type="domain" description="NOMO-like N-terminal beta-sandwich" evidence="9">
    <location>
        <begin position="64"/>
        <end position="148"/>
    </location>
</feature>
<dbReference type="SUPFAM" id="SSF49452">
    <property type="entry name" value="Starch-binding domain-like"/>
    <property type="match status" value="2"/>
</dbReference>
<feature type="compositionally biased region" description="Polar residues" evidence="7">
    <location>
        <begin position="1176"/>
        <end position="1189"/>
    </location>
</feature>
<dbReference type="PANTHER" id="PTHR23303">
    <property type="entry name" value="CARBOXYPEPTIDASE REGULATORY REGION-CONTAINING"/>
    <property type="match status" value="1"/>
</dbReference>
<dbReference type="Pfam" id="PF23194">
    <property type="entry name" value="NOMO_5th"/>
    <property type="match status" value="1"/>
</dbReference>
<dbReference type="Pfam" id="PF22904">
    <property type="entry name" value="NOMO1-like_2nd"/>
    <property type="match status" value="2"/>
</dbReference>
<evidence type="ECO:0000313" key="15">
    <source>
        <dbReference type="EMBL" id="CAL1298094.1"/>
    </source>
</evidence>
<dbReference type="InterPro" id="IPR056319">
    <property type="entry name" value="NOMO_7th"/>
</dbReference>
<dbReference type="GO" id="GO:0005789">
    <property type="term" value="C:endoplasmic reticulum membrane"/>
    <property type="evidence" value="ECO:0007669"/>
    <property type="project" value="UniProtKB-SubCell"/>
</dbReference>
<dbReference type="Pfam" id="PF22902">
    <property type="entry name" value="NOMO1-like_9th"/>
    <property type="match status" value="1"/>
</dbReference>
<evidence type="ECO:0000259" key="14">
    <source>
        <dbReference type="Pfam" id="PF23194"/>
    </source>
</evidence>
<keyword evidence="2 8" id="KW-0812">Transmembrane</keyword>
<dbReference type="PANTHER" id="PTHR23303:SF14">
    <property type="entry name" value="BOS COMPLEX SUBUNIT NOMO1-RELATED"/>
    <property type="match status" value="1"/>
</dbReference>
<comment type="caution">
    <text evidence="15">The sequence shown here is derived from an EMBL/GenBank/DDBJ whole genome shotgun (WGS) entry which is preliminary data.</text>
</comment>
<evidence type="ECO:0000256" key="4">
    <source>
        <dbReference type="ARBA" id="ARBA00022824"/>
    </source>
</evidence>
<organism evidence="15 16">
    <name type="scientific">Larinioides sclopetarius</name>
    <dbReference type="NCBI Taxonomy" id="280406"/>
    <lineage>
        <taxon>Eukaryota</taxon>
        <taxon>Metazoa</taxon>
        <taxon>Ecdysozoa</taxon>
        <taxon>Arthropoda</taxon>
        <taxon>Chelicerata</taxon>
        <taxon>Arachnida</taxon>
        <taxon>Araneae</taxon>
        <taxon>Araneomorphae</taxon>
        <taxon>Entelegynae</taxon>
        <taxon>Araneoidea</taxon>
        <taxon>Araneidae</taxon>
        <taxon>Larinioides</taxon>
    </lineage>
</organism>
<dbReference type="Pfam" id="PF22898">
    <property type="entry name" value="NOMO1-like_1st"/>
    <property type="match status" value="1"/>
</dbReference>
<dbReference type="AlphaFoldDB" id="A0AAV2BR50"/>
<gene>
    <name evidence="15" type="ORF">LARSCL_LOCUS20696</name>
</gene>
<keyword evidence="3" id="KW-0732">Signal</keyword>
<evidence type="ECO:0000259" key="11">
    <source>
        <dbReference type="Pfam" id="PF22904"/>
    </source>
</evidence>
<proteinExistence type="predicted"/>
<dbReference type="Gene3D" id="2.60.40.1120">
    <property type="entry name" value="Carboxypeptidase-like, regulatory domain"/>
    <property type="match status" value="2"/>
</dbReference>
<dbReference type="Proteomes" id="UP001497382">
    <property type="component" value="Unassembled WGS sequence"/>
</dbReference>
<sequence>NEERNFHSVYISNRSPECFLLSKFLVTRKYKFIFIMIRNLYLTLQVLTLLCVKYVFSDVIFSCGGFVKSGFNINYSRIDMKLYTKHGSLKYHTDCAPNNGYYLIPLYDKGDYVLKIEPPSGWSFEPSSVDLHVDGTSDPCSLNQDINFNFKGFTVYGQVLSQDGISGPAGIKLLVKDTKGQIINETTSTQDGHYIFPELLPGKYSIQASHDTWVFEKSSEEITITDDNLKTSNKIIIAGYDVSGFVFSDGQPIQGVNFLLFSKRALKSPPLGCNPDKVKGFSQTLEVPYACHVTSAQDGKFVFPSLPTGDYKLVPFYKGEHIEFDVSPPKLDFTVNEGSVHIPGNFQVQGFSVSGWIGTGPKGKSLSDASVFINNEVHGTTDANGIYHLENMRAGTYHLDIRKSLYVFESVNMKINPNTPRLPNIYVSKFAACGHLLIDEYPSGLERNERNIVLKSLKDNQEMNVAVESDGTFCTYISPGKYELEPVISETEASYGLKFVPEKYTIEVVDDPVLNIAFKQFRAEVKGKVKCIESCNSVTLDLAPLSHDRPHLTTTVNEGGAFEFEKCLPGNYILSVIKDEWCFHSKTIKFTITDKDVTNLELHQTGFQISIVLTHASTFKVKYPSGEFHDVDLHASKNVLCLPEKGIYDFVPVGCHLYKKDAFKFDTSNPAEITLSPTKHLVTGNILTEMNVTDIKVSVKKQPNANEELISLQEPLDKKGKFFRYTFSVFAQPNSDLDLKVSSKQLLFRPSTSTIKVGDDCMENAFEIIGKKGLFLNGSVTPAIEGVNIKVFMKKTDELYTETITDKKGTFLVGPLEDESDYTVTAETEGYVFTPLDTLGNFAAFKLAEIVVDVKSEDGIPLSGVLLSLTGGSDYRKNSITQKNGRLSFSGLGPGQYFLRSMLKEFSFDPPTKMIDIAEGTQVNIQIRGKRVAYSLYGTVTSLTGEAEIGIAVEAIGVPKGACSQYQEEAISEQGGKFRIRGLQPQCEYTLRLKPGADVNQHIARSTPKEYLFKVTEGDITGVRLIVFRYYGQLDVSGNVVTNQEYLPTLKVRLYREDTPDQIIHSLSLGQSSFFYLPSLPVDNKVYILRLESSLSSNSYFLEQPSLTFCANTSFYHFTFHFNPRVKSVEQEVTQGSVLALPVAIITLILAYNYTKFLPLLSNISAVISSVSNPARTQTTADNQSSETANIRKKTRPKKIQ</sequence>
<evidence type="ECO:0000259" key="10">
    <source>
        <dbReference type="Pfam" id="PF22902"/>
    </source>
</evidence>
<keyword evidence="6 8" id="KW-0472">Membrane</keyword>
<evidence type="ECO:0000259" key="13">
    <source>
        <dbReference type="Pfam" id="PF23192"/>
    </source>
</evidence>
<dbReference type="InterPro" id="IPR056190">
    <property type="entry name" value="NOMO_5th"/>
</dbReference>
<dbReference type="SUPFAM" id="SSF49478">
    <property type="entry name" value="Cna protein B-type domain"/>
    <property type="match status" value="1"/>
</dbReference>
<evidence type="ECO:0000256" key="2">
    <source>
        <dbReference type="ARBA" id="ARBA00022692"/>
    </source>
</evidence>
<evidence type="ECO:0000256" key="8">
    <source>
        <dbReference type="SAM" id="Phobius"/>
    </source>
</evidence>
<feature type="domain" description="NOMO C-terminal transthyretin-like" evidence="13">
    <location>
        <begin position="1032"/>
        <end position="1124"/>
    </location>
</feature>
<feature type="domain" description="NOMO-like ninth beta-sandwich" evidence="10">
    <location>
        <begin position="772"/>
        <end position="845"/>
    </location>
</feature>
<dbReference type="Pfam" id="PF23141">
    <property type="entry name" value="Ig_NOMO"/>
    <property type="match status" value="1"/>
</dbReference>
<feature type="transmembrane region" description="Helical" evidence="8">
    <location>
        <begin position="32"/>
        <end position="56"/>
    </location>
</feature>
<feature type="compositionally biased region" description="Basic residues" evidence="7">
    <location>
        <begin position="1191"/>
        <end position="1201"/>
    </location>
</feature>
<feature type="domain" description="NOMO seventh transthyretin-like" evidence="12">
    <location>
        <begin position="609"/>
        <end position="678"/>
    </location>
</feature>